<dbReference type="GO" id="GO:0003700">
    <property type="term" value="F:DNA-binding transcription factor activity"/>
    <property type="evidence" value="ECO:0007669"/>
    <property type="project" value="InterPro"/>
</dbReference>
<feature type="compositionally biased region" description="Low complexity" evidence="7">
    <location>
        <begin position="494"/>
        <end position="504"/>
    </location>
</feature>
<gene>
    <name evidence="9" type="ORF">POTOM_054565</name>
</gene>
<keyword evidence="6" id="KW-0175">Coiled coil</keyword>
<comment type="subcellular location">
    <subcellularLocation>
        <location evidence="1">Nucleus</location>
    </subcellularLocation>
</comment>
<dbReference type="InterPro" id="IPR004827">
    <property type="entry name" value="bZIP"/>
</dbReference>
<name>A0A8X7Y2R1_POPTO</name>
<feature type="compositionally biased region" description="Low complexity" evidence="7">
    <location>
        <begin position="20"/>
        <end position="31"/>
    </location>
</feature>
<dbReference type="PROSITE" id="PS50217">
    <property type="entry name" value="BZIP"/>
    <property type="match status" value="1"/>
</dbReference>
<comment type="caution">
    <text evidence="9">The sequence shown here is derived from an EMBL/GenBank/DDBJ whole genome shotgun (WGS) entry which is preliminary data.</text>
</comment>
<evidence type="ECO:0000259" key="8">
    <source>
        <dbReference type="PROSITE" id="PS50217"/>
    </source>
</evidence>
<proteinExistence type="predicted"/>
<keyword evidence="4" id="KW-0804">Transcription</keyword>
<feature type="compositionally biased region" description="Polar residues" evidence="7">
    <location>
        <begin position="513"/>
        <end position="533"/>
    </location>
</feature>
<evidence type="ECO:0000256" key="3">
    <source>
        <dbReference type="ARBA" id="ARBA00023125"/>
    </source>
</evidence>
<dbReference type="FunFam" id="1.20.5.170:FF:000009">
    <property type="entry name" value="probable transcription factor PosF21"/>
    <property type="match status" value="1"/>
</dbReference>
<evidence type="ECO:0000256" key="6">
    <source>
        <dbReference type="SAM" id="Coils"/>
    </source>
</evidence>
<feature type="region of interest" description="Disordered" evidence="7">
    <location>
        <begin position="1"/>
        <end position="83"/>
    </location>
</feature>
<keyword evidence="3" id="KW-0238">DNA-binding</keyword>
<dbReference type="PANTHER" id="PTHR13690:SF124">
    <property type="entry name" value="TRANSCRIPTION FACTOR RF2A"/>
    <property type="match status" value="1"/>
</dbReference>
<dbReference type="GO" id="GO:0003677">
    <property type="term" value="F:DNA binding"/>
    <property type="evidence" value="ECO:0007669"/>
    <property type="project" value="UniProtKB-KW"/>
</dbReference>
<evidence type="ECO:0000313" key="10">
    <source>
        <dbReference type="Proteomes" id="UP000886885"/>
    </source>
</evidence>
<protein>
    <recommendedName>
        <fullName evidence="8">BZIP domain-containing protein</fullName>
    </recommendedName>
</protein>
<dbReference type="CDD" id="cd14703">
    <property type="entry name" value="bZIP_plant_RF2"/>
    <property type="match status" value="1"/>
</dbReference>
<feature type="region of interest" description="Disordered" evidence="7">
    <location>
        <begin position="170"/>
        <end position="189"/>
    </location>
</feature>
<dbReference type="PANTHER" id="PTHR13690">
    <property type="entry name" value="TRANSCRIPTION FACTOR POSF21-RELATED"/>
    <property type="match status" value="1"/>
</dbReference>
<keyword evidence="10" id="KW-1185">Reference proteome</keyword>
<dbReference type="AlphaFoldDB" id="A0A8X7Y2R1"/>
<evidence type="ECO:0000256" key="5">
    <source>
        <dbReference type="ARBA" id="ARBA00023242"/>
    </source>
</evidence>
<reference evidence="9" key="1">
    <citation type="journal article" date="2020" name="bioRxiv">
        <title>Hybrid origin of Populus tomentosa Carr. identified through genome sequencing and phylogenomic analysis.</title>
        <authorList>
            <person name="An X."/>
            <person name="Gao K."/>
            <person name="Chen Z."/>
            <person name="Li J."/>
            <person name="Yang X."/>
            <person name="Yang X."/>
            <person name="Zhou J."/>
            <person name="Guo T."/>
            <person name="Zhao T."/>
            <person name="Huang S."/>
            <person name="Miao D."/>
            <person name="Khan W.U."/>
            <person name="Rao P."/>
            <person name="Ye M."/>
            <person name="Lei B."/>
            <person name="Liao W."/>
            <person name="Wang J."/>
            <person name="Ji L."/>
            <person name="Li Y."/>
            <person name="Guo B."/>
            <person name="Mustafa N.S."/>
            <person name="Li S."/>
            <person name="Yun Q."/>
            <person name="Keller S.R."/>
            <person name="Mao J."/>
            <person name="Zhang R."/>
            <person name="Strauss S.H."/>
        </authorList>
    </citation>
    <scope>NUCLEOTIDE SEQUENCE</scope>
    <source>
        <strain evidence="9">GM15</strain>
        <tissue evidence="9">Leaf</tissue>
    </source>
</reference>
<organism evidence="9 10">
    <name type="scientific">Populus tomentosa</name>
    <name type="common">Chinese white poplar</name>
    <dbReference type="NCBI Taxonomy" id="118781"/>
    <lineage>
        <taxon>Eukaryota</taxon>
        <taxon>Viridiplantae</taxon>
        <taxon>Streptophyta</taxon>
        <taxon>Embryophyta</taxon>
        <taxon>Tracheophyta</taxon>
        <taxon>Spermatophyta</taxon>
        <taxon>Magnoliopsida</taxon>
        <taxon>eudicotyledons</taxon>
        <taxon>Gunneridae</taxon>
        <taxon>Pentapetalae</taxon>
        <taxon>rosids</taxon>
        <taxon>fabids</taxon>
        <taxon>Malpighiales</taxon>
        <taxon>Salicaceae</taxon>
        <taxon>Saliceae</taxon>
        <taxon>Populus</taxon>
    </lineage>
</organism>
<dbReference type="SMART" id="SM00338">
    <property type="entry name" value="BRLZ"/>
    <property type="match status" value="1"/>
</dbReference>
<feature type="region of interest" description="Disordered" evidence="7">
    <location>
        <begin position="494"/>
        <end position="533"/>
    </location>
</feature>
<feature type="coiled-coil region" evidence="6">
    <location>
        <begin position="240"/>
        <end position="310"/>
    </location>
</feature>
<dbReference type="GO" id="GO:0005634">
    <property type="term" value="C:nucleus"/>
    <property type="evidence" value="ECO:0007669"/>
    <property type="project" value="UniProtKB-SubCell"/>
</dbReference>
<evidence type="ECO:0000256" key="2">
    <source>
        <dbReference type="ARBA" id="ARBA00023015"/>
    </source>
</evidence>
<evidence type="ECO:0000256" key="4">
    <source>
        <dbReference type="ARBA" id="ARBA00023163"/>
    </source>
</evidence>
<keyword evidence="2" id="KW-0805">Transcription regulation</keyword>
<dbReference type="OrthoDB" id="1435597at2759"/>
<dbReference type="InterPro" id="IPR044759">
    <property type="entry name" value="bZIP_RF2"/>
</dbReference>
<feature type="compositionally biased region" description="Polar residues" evidence="7">
    <location>
        <begin position="180"/>
        <end position="189"/>
    </location>
</feature>
<evidence type="ECO:0000256" key="7">
    <source>
        <dbReference type="SAM" id="MobiDB-lite"/>
    </source>
</evidence>
<evidence type="ECO:0000313" key="9">
    <source>
        <dbReference type="EMBL" id="KAG6741332.1"/>
    </source>
</evidence>
<keyword evidence="5" id="KW-0539">Nucleus</keyword>
<dbReference type="Pfam" id="PF00170">
    <property type="entry name" value="bZIP_1"/>
    <property type="match status" value="1"/>
</dbReference>
<evidence type="ECO:0000256" key="1">
    <source>
        <dbReference type="ARBA" id="ARBA00004123"/>
    </source>
</evidence>
<accession>A0A8X7Y2R1</accession>
<feature type="domain" description="BZIP" evidence="8">
    <location>
        <begin position="222"/>
        <end position="272"/>
    </location>
</feature>
<dbReference type="Proteomes" id="UP000886885">
    <property type="component" value="Chromosome 17D"/>
</dbReference>
<dbReference type="EMBL" id="JAAWWB010000034">
    <property type="protein sequence ID" value="KAG6741332.1"/>
    <property type="molecule type" value="Genomic_DNA"/>
</dbReference>
<sequence length="533" mass="58706">MDKDKSASHHSSGLPPPPGRYSSFSPSGSSFNLKPEQSPSTFPPMAPGSSSDPNHFGHGSDSNRFSHDISRMPDNPPKNLGHRRAHSEILTLPDDISFDSDLGVVGGGADGPTFSDETEEDLLSMYLDMDKFNSSSATSTFQVGESLAPAMAAQAMAPLPATVNLGAGPSERPRVRHQHSQSMDGSTTIKPEMLMSGSEEASLADSKKAVSAAKLAELALIDPKRAKRIWANRQSAARSKERKMRYIAELERKVQTLQTEATSLSAQLTLLQASCISSLLFICGLYLRDTNGLTAENSELKLRLQTMEQQVHLQDVMDNNKKCILHGGDKFKAPKMMHDVACKLLLSINWCSSSSSTSKFYASTSFCGMVSRECPKLIANLNLIFEVYTLYWEQIQLLLLQALMMIFCFVIALNDALKEEIQHLKVLTGQTPNGGPMMNYASFGGGQQLYPPNNQGMHTFLAAQQFQQLQIHSQKQQQQQQQFQLHQLQQQQLQQQQEQQQQQQVGDLKMRGSLTSSSQKDNGSEANSSSSKD</sequence>